<accession>A0A6S7GG66</accession>
<evidence type="ECO:0000259" key="6">
    <source>
        <dbReference type="Pfam" id="PF19038"/>
    </source>
</evidence>
<protein>
    <submittedName>
        <fullName evidence="7">Uncharacterized protein</fullName>
    </submittedName>
</protein>
<dbReference type="EMBL" id="CACRXK020001624">
    <property type="protein sequence ID" value="CAB3990223.1"/>
    <property type="molecule type" value="Genomic_DNA"/>
</dbReference>
<evidence type="ECO:0000256" key="4">
    <source>
        <dbReference type="ARBA" id="ARBA00023212"/>
    </source>
</evidence>
<evidence type="ECO:0000313" key="7">
    <source>
        <dbReference type="EMBL" id="CAB3990223.1"/>
    </source>
</evidence>
<sequence>EYLDAFVEAVNSEFGCLLVMGKIAVASERWWELSSTELVLLSLVIHSQPECSSRDIPIFLPQGSPKVAHRLVTFQILEGVEVCVICGPNPSLQEIEQKLVFNYWNPAMDTVKQCLRSHPRNLTPNMSLDNGILGFILVNTEERKCLCSVFPGGVHSINNQANQGLTRSRRKSLLTSFYKSVVGLLFPSPNPAEELLDDAGLDITHDAMETYQCATDHKAYALRNETHQLFLLFASNVPTYALRMLTEETLNLLTKDHLI</sequence>
<gene>
    <name evidence="7" type="ORF">PACLA_8A037764</name>
</gene>
<dbReference type="PANTHER" id="PTHR13559">
    <property type="entry name" value="INTRACELLULAR TRAFFIC PROTEIN-RELATED"/>
    <property type="match status" value="1"/>
</dbReference>
<feature type="domain" description="FUZ/MON1/HPS1 third Longin" evidence="6">
    <location>
        <begin position="131"/>
        <end position="256"/>
    </location>
</feature>
<dbReference type="AlphaFoldDB" id="A0A6S7GG66"/>
<dbReference type="InterPro" id="IPR026069">
    <property type="entry name" value="Fuzzy"/>
</dbReference>
<dbReference type="GO" id="GO:1905515">
    <property type="term" value="P:non-motile cilium assembly"/>
    <property type="evidence" value="ECO:0007669"/>
    <property type="project" value="TreeGrafter"/>
</dbReference>
<keyword evidence="4" id="KW-0206">Cytoskeleton</keyword>
<dbReference type="GO" id="GO:0016192">
    <property type="term" value="P:vesicle-mediated transport"/>
    <property type="evidence" value="ECO:0007669"/>
    <property type="project" value="InterPro"/>
</dbReference>
<dbReference type="GO" id="GO:0005856">
    <property type="term" value="C:cytoskeleton"/>
    <property type="evidence" value="ECO:0007669"/>
    <property type="project" value="UniProtKB-SubCell"/>
</dbReference>
<comment type="caution">
    <text evidence="7">The sequence shown here is derived from an EMBL/GenBank/DDBJ whole genome shotgun (WGS) entry which is preliminary data.</text>
</comment>
<dbReference type="InterPro" id="IPR043970">
    <property type="entry name" value="FUZ/MON1/HPS1_longin_3"/>
</dbReference>
<proteinExistence type="inferred from homology"/>
<evidence type="ECO:0000256" key="2">
    <source>
        <dbReference type="ARBA" id="ARBA00008550"/>
    </source>
</evidence>
<evidence type="ECO:0000256" key="1">
    <source>
        <dbReference type="ARBA" id="ARBA00004245"/>
    </source>
</evidence>
<name>A0A6S7GG66_PARCT</name>
<reference evidence="7" key="1">
    <citation type="submission" date="2020-04" db="EMBL/GenBank/DDBJ databases">
        <authorList>
            <person name="Alioto T."/>
            <person name="Alioto T."/>
            <person name="Gomez Garrido J."/>
        </authorList>
    </citation>
    <scope>NUCLEOTIDE SEQUENCE</scope>
    <source>
        <strain evidence="7">A484AB</strain>
    </source>
</reference>
<dbReference type="Pfam" id="PF19037">
    <property type="entry name" value="Fuz_longin_2"/>
    <property type="match status" value="1"/>
</dbReference>
<evidence type="ECO:0000256" key="3">
    <source>
        <dbReference type="ARBA" id="ARBA00022490"/>
    </source>
</evidence>
<dbReference type="PANTHER" id="PTHR13559:SF1">
    <property type="entry name" value="PROTEIN FUZZY HOMOLOG"/>
    <property type="match status" value="1"/>
</dbReference>
<dbReference type="Proteomes" id="UP001152795">
    <property type="component" value="Unassembled WGS sequence"/>
</dbReference>
<feature type="domain" description="FUZ/MON1/HPS1 second Longin" evidence="5">
    <location>
        <begin position="12"/>
        <end position="97"/>
    </location>
</feature>
<keyword evidence="8" id="KW-1185">Reference proteome</keyword>
<comment type="subcellular location">
    <subcellularLocation>
        <location evidence="1">Cytoplasm</location>
        <location evidence="1">Cytoskeleton</location>
    </subcellularLocation>
</comment>
<dbReference type="InterPro" id="IPR043971">
    <property type="entry name" value="FUZ/MON1/HPS1_longin_2"/>
</dbReference>
<feature type="non-terminal residue" evidence="7">
    <location>
        <position position="1"/>
    </location>
</feature>
<keyword evidence="3" id="KW-0963">Cytoplasm</keyword>
<comment type="similarity">
    <text evidence="2">Belongs to the fuzzy family.</text>
</comment>
<organism evidence="7 8">
    <name type="scientific">Paramuricea clavata</name>
    <name type="common">Red gorgonian</name>
    <name type="synonym">Violescent sea-whip</name>
    <dbReference type="NCBI Taxonomy" id="317549"/>
    <lineage>
        <taxon>Eukaryota</taxon>
        <taxon>Metazoa</taxon>
        <taxon>Cnidaria</taxon>
        <taxon>Anthozoa</taxon>
        <taxon>Octocorallia</taxon>
        <taxon>Malacalcyonacea</taxon>
        <taxon>Plexauridae</taxon>
        <taxon>Paramuricea</taxon>
    </lineage>
</organism>
<evidence type="ECO:0000313" key="8">
    <source>
        <dbReference type="Proteomes" id="UP001152795"/>
    </source>
</evidence>
<dbReference type="OrthoDB" id="74835at2759"/>
<evidence type="ECO:0000259" key="5">
    <source>
        <dbReference type="Pfam" id="PF19037"/>
    </source>
</evidence>
<dbReference type="Pfam" id="PF19038">
    <property type="entry name" value="Fuz_longin_3"/>
    <property type="match status" value="1"/>
</dbReference>